<feature type="transmembrane region" description="Helical" evidence="6">
    <location>
        <begin position="49"/>
        <end position="71"/>
    </location>
</feature>
<keyword evidence="3 6" id="KW-0812">Transmembrane</keyword>
<evidence type="ECO:0000256" key="5">
    <source>
        <dbReference type="ARBA" id="ARBA00023136"/>
    </source>
</evidence>
<protein>
    <submittedName>
        <fullName evidence="7">Uncharacterized protein</fullName>
    </submittedName>
</protein>
<proteinExistence type="inferred from homology"/>
<dbReference type="SUPFAM" id="SSF103473">
    <property type="entry name" value="MFS general substrate transporter"/>
    <property type="match status" value="1"/>
</dbReference>
<evidence type="ECO:0000256" key="2">
    <source>
        <dbReference type="ARBA" id="ARBA00005982"/>
    </source>
</evidence>
<evidence type="ECO:0000256" key="1">
    <source>
        <dbReference type="ARBA" id="ARBA00004141"/>
    </source>
</evidence>
<organism evidence="7 8">
    <name type="scientific">Coptis chinensis</name>
    <dbReference type="NCBI Taxonomy" id="261450"/>
    <lineage>
        <taxon>Eukaryota</taxon>
        <taxon>Viridiplantae</taxon>
        <taxon>Streptophyta</taxon>
        <taxon>Embryophyta</taxon>
        <taxon>Tracheophyta</taxon>
        <taxon>Spermatophyta</taxon>
        <taxon>Magnoliopsida</taxon>
        <taxon>Ranunculales</taxon>
        <taxon>Ranunculaceae</taxon>
        <taxon>Coptidoideae</taxon>
        <taxon>Coptis</taxon>
    </lineage>
</organism>
<dbReference type="InterPro" id="IPR036259">
    <property type="entry name" value="MFS_trans_sf"/>
</dbReference>
<gene>
    <name evidence="7" type="ORF">IFM89_020582</name>
</gene>
<dbReference type="Proteomes" id="UP000631114">
    <property type="component" value="Unassembled WGS sequence"/>
</dbReference>
<dbReference type="PANTHER" id="PTHR11654">
    <property type="entry name" value="OLIGOPEPTIDE TRANSPORTER-RELATED"/>
    <property type="match status" value="1"/>
</dbReference>
<sequence>MLLEEEAPSPTPLSLLISIGAGCIRPCAVAFGVYQLVKTDNPERVLQKYFNWYYASIGLSSIIRLTLVVYIQDHFGLKVGFGIPVELLLSYAFFFFVGCPLYVKVNSH</sequence>
<dbReference type="AlphaFoldDB" id="A0A835M6E3"/>
<feature type="transmembrane region" description="Helical" evidence="6">
    <location>
        <begin position="12"/>
        <end position="37"/>
    </location>
</feature>
<accession>A0A835M6E3</accession>
<dbReference type="OrthoDB" id="8904098at2759"/>
<evidence type="ECO:0000256" key="4">
    <source>
        <dbReference type="ARBA" id="ARBA00022989"/>
    </source>
</evidence>
<name>A0A835M6E3_9MAGN</name>
<evidence type="ECO:0000313" key="8">
    <source>
        <dbReference type="Proteomes" id="UP000631114"/>
    </source>
</evidence>
<feature type="transmembrane region" description="Helical" evidence="6">
    <location>
        <begin position="83"/>
        <end position="103"/>
    </location>
</feature>
<keyword evidence="4 6" id="KW-1133">Transmembrane helix</keyword>
<dbReference type="InterPro" id="IPR000109">
    <property type="entry name" value="POT_fam"/>
</dbReference>
<dbReference type="GO" id="GO:0022857">
    <property type="term" value="F:transmembrane transporter activity"/>
    <property type="evidence" value="ECO:0007669"/>
    <property type="project" value="InterPro"/>
</dbReference>
<dbReference type="EMBL" id="JADFTS010000002">
    <property type="protein sequence ID" value="KAF9621383.1"/>
    <property type="molecule type" value="Genomic_DNA"/>
</dbReference>
<comment type="similarity">
    <text evidence="2">Belongs to the major facilitator superfamily. Proton-dependent oligopeptide transporter (POT/PTR) (TC 2.A.17) family.</text>
</comment>
<keyword evidence="5 6" id="KW-0472">Membrane</keyword>
<dbReference type="Pfam" id="PF00854">
    <property type="entry name" value="PTR2"/>
    <property type="match status" value="1"/>
</dbReference>
<evidence type="ECO:0000256" key="3">
    <source>
        <dbReference type="ARBA" id="ARBA00022692"/>
    </source>
</evidence>
<dbReference type="Gene3D" id="1.20.1250.20">
    <property type="entry name" value="MFS general substrate transporter like domains"/>
    <property type="match status" value="1"/>
</dbReference>
<comment type="subcellular location">
    <subcellularLocation>
        <location evidence="1">Membrane</location>
        <topology evidence="1">Multi-pass membrane protein</topology>
    </subcellularLocation>
</comment>
<reference evidence="7 8" key="1">
    <citation type="submission" date="2020-10" db="EMBL/GenBank/DDBJ databases">
        <title>The Coptis chinensis genome and diversification of protoberbering-type alkaloids.</title>
        <authorList>
            <person name="Wang B."/>
            <person name="Shu S."/>
            <person name="Song C."/>
            <person name="Liu Y."/>
        </authorList>
    </citation>
    <scope>NUCLEOTIDE SEQUENCE [LARGE SCALE GENOMIC DNA]</scope>
    <source>
        <strain evidence="7">HL-2020</strain>
        <tissue evidence="7">Leaf</tissue>
    </source>
</reference>
<dbReference type="GO" id="GO:0016020">
    <property type="term" value="C:membrane"/>
    <property type="evidence" value="ECO:0007669"/>
    <property type="project" value="UniProtKB-SubCell"/>
</dbReference>
<evidence type="ECO:0000256" key="6">
    <source>
        <dbReference type="SAM" id="Phobius"/>
    </source>
</evidence>
<comment type="caution">
    <text evidence="7">The sequence shown here is derived from an EMBL/GenBank/DDBJ whole genome shotgun (WGS) entry which is preliminary data.</text>
</comment>
<keyword evidence="8" id="KW-1185">Reference proteome</keyword>
<evidence type="ECO:0000313" key="7">
    <source>
        <dbReference type="EMBL" id="KAF9621383.1"/>
    </source>
</evidence>